<dbReference type="InterPro" id="IPR039068">
    <property type="entry name" value="PqqC-like"/>
</dbReference>
<evidence type="ECO:0000313" key="2">
    <source>
        <dbReference type="EMBL" id="MUN39378.1"/>
    </source>
</evidence>
<dbReference type="AlphaFoldDB" id="A0A7K1L4L8"/>
<keyword evidence="3" id="KW-1185">Reference proteome</keyword>
<organism evidence="2 3">
    <name type="scientific">Actinomadura litoris</name>
    <dbReference type="NCBI Taxonomy" id="2678616"/>
    <lineage>
        <taxon>Bacteria</taxon>
        <taxon>Bacillati</taxon>
        <taxon>Actinomycetota</taxon>
        <taxon>Actinomycetes</taxon>
        <taxon>Streptosporangiales</taxon>
        <taxon>Thermomonosporaceae</taxon>
        <taxon>Actinomadura</taxon>
    </lineage>
</organism>
<evidence type="ECO:0000256" key="1">
    <source>
        <dbReference type="ARBA" id="ARBA00023002"/>
    </source>
</evidence>
<dbReference type="GO" id="GO:0016491">
    <property type="term" value="F:oxidoreductase activity"/>
    <property type="evidence" value="ECO:0007669"/>
    <property type="project" value="UniProtKB-KW"/>
</dbReference>
<reference evidence="2 3" key="1">
    <citation type="submission" date="2019-11" db="EMBL/GenBank/DDBJ databases">
        <authorList>
            <person name="Cao P."/>
        </authorList>
    </citation>
    <scope>NUCLEOTIDE SEQUENCE [LARGE SCALE GENOMIC DNA]</scope>
    <source>
        <strain evidence="2 3">NEAU-AAG5</strain>
    </source>
</reference>
<name>A0A7K1L4L8_9ACTN</name>
<protein>
    <submittedName>
        <fullName evidence="2">DUF3865 domain-containing protein</fullName>
    </submittedName>
</protein>
<comment type="caution">
    <text evidence="2">The sequence shown here is derived from an EMBL/GenBank/DDBJ whole genome shotgun (WGS) entry which is preliminary data.</text>
</comment>
<dbReference type="Gene3D" id="1.20.910.10">
    <property type="entry name" value="Heme oxygenase-like"/>
    <property type="match status" value="1"/>
</dbReference>
<dbReference type="PANTHER" id="PTHR40279">
    <property type="entry name" value="PQQC-LIKE PROTEIN"/>
    <property type="match status" value="1"/>
</dbReference>
<dbReference type="PANTHER" id="PTHR40279:SF3">
    <property type="entry name" value="4-AMINOBENZOATE SYNTHASE"/>
    <property type="match status" value="1"/>
</dbReference>
<dbReference type="RefSeq" id="WP_156218559.1">
    <property type="nucleotide sequence ID" value="NZ_WOFH01000008.1"/>
</dbReference>
<dbReference type="InterPro" id="IPR016084">
    <property type="entry name" value="Haem_Oase-like_multi-hlx"/>
</dbReference>
<proteinExistence type="predicted"/>
<dbReference type="Proteomes" id="UP000432015">
    <property type="component" value="Unassembled WGS sequence"/>
</dbReference>
<sequence>MTALTESQPFSATAALERVGALARGASRHPAIDNPFYRLWMSRELPVEQVELIARNYYERVSRTSVRIALAFIHMEDVTARAETVENLSDEMGRGDASAVHAVLLRSFFEALLSRLHRRKVDFDEIDAPILPSTRRLVEEGEKVFSSPHPQEVCGALLAQEWHAYPQLVSLYEGVRNYRGYFGFEEFHENCEYFYLHIGATEKEHKIHSLSTAARACRSEADIEHLERGFTTYLDLLADNWTEIHTHLTAGCNGAEPAAE</sequence>
<accession>A0A7K1L4L8</accession>
<dbReference type="EMBL" id="WOFH01000008">
    <property type="protein sequence ID" value="MUN39378.1"/>
    <property type="molecule type" value="Genomic_DNA"/>
</dbReference>
<gene>
    <name evidence="2" type="ORF">GNZ18_22640</name>
</gene>
<dbReference type="Pfam" id="PF14518">
    <property type="entry name" value="Haem_oxygenas_2"/>
    <property type="match status" value="1"/>
</dbReference>
<dbReference type="SUPFAM" id="SSF48613">
    <property type="entry name" value="Heme oxygenase-like"/>
    <property type="match status" value="1"/>
</dbReference>
<keyword evidence="1" id="KW-0560">Oxidoreductase</keyword>
<evidence type="ECO:0000313" key="3">
    <source>
        <dbReference type="Proteomes" id="UP000432015"/>
    </source>
</evidence>